<name>A0A8S5T5E5_9CAUD</name>
<accession>A0A8S5T5E5</accession>
<dbReference type="EMBL" id="BK032756">
    <property type="protein sequence ID" value="DAF58564.1"/>
    <property type="molecule type" value="Genomic_DNA"/>
</dbReference>
<protein>
    <submittedName>
        <fullName evidence="1">Tail completion protein</fullName>
    </submittedName>
</protein>
<reference evidence="1" key="1">
    <citation type="journal article" date="2021" name="Proc. Natl. Acad. Sci. U.S.A.">
        <title>A Catalog of Tens of Thousands of Viruses from Human Metagenomes Reveals Hidden Associations with Chronic Diseases.</title>
        <authorList>
            <person name="Tisza M.J."/>
            <person name="Buck C.B."/>
        </authorList>
    </citation>
    <scope>NUCLEOTIDE SEQUENCE</scope>
    <source>
        <strain evidence="1">CtGpg14</strain>
    </source>
</reference>
<proteinExistence type="predicted"/>
<evidence type="ECO:0000313" key="1">
    <source>
        <dbReference type="EMBL" id="DAF58564.1"/>
    </source>
</evidence>
<organism evidence="1">
    <name type="scientific">Siphoviridae sp. ctGpg14</name>
    <dbReference type="NCBI Taxonomy" id="2827824"/>
    <lineage>
        <taxon>Viruses</taxon>
        <taxon>Duplodnaviria</taxon>
        <taxon>Heunggongvirae</taxon>
        <taxon>Uroviricota</taxon>
        <taxon>Caudoviricetes</taxon>
    </lineage>
</organism>
<sequence>MTRTHTELIEELKTICPRVYYQKPDGSQLKFPCIVVEKNYLDVESANNRAYRSNRSYIVNFFTRVDDDSIEDAMLDKFDYVRLNNYDVDNGLYQETYRVYY</sequence>